<evidence type="ECO:0000256" key="4">
    <source>
        <dbReference type="ARBA" id="ARBA00022456"/>
    </source>
</evidence>
<dbReference type="Pfam" id="PF14833">
    <property type="entry name" value="NAD_binding_11"/>
    <property type="match status" value="1"/>
</dbReference>
<evidence type="ECO:0000259" key="12">
    <source>
        <dbReference type="Pfam" id="PF14833"/>
    </source>
</evidence>
<keyword evidence="6 10" id="KW-0560">Oxidoreductase</keyword>
<feature type="domain" description="6-phosphogluconate dehydrogenase NADP-binding" evidence="11">
    <location>
        <begin position="54"/>
        <end position="212"/>
    </location>
</feature>
<dbReference type="Pfam" id="PF03446">
    <property type="entry name" value="NAD_binding_2"/>
    <property type="match status" value="1"/>
</dbReference>
<dbReference type="InterPro" id="IPR029154">
    <property type="entry name" value="HIBADH-like_NADP-bd"/>
</dbReference>
<sequence length="349" mass="37316">MAFVSRSMFRVGFLSQGVGRRHFSAYLLYEPYLGQGNIIKHVERVSLSRWEDPVGFIGLGNMGGHMARNLLSKNFKVIVYDALPNNMKILEKSGAQSASSPAEVASQTKTLVTMLPAGQHVREAYTGDKGLLSAVRSGSLLLDSSTIEPATSQEMEKLAAEKGAIYMDAPVSGGVVAARDALLTFMVGGSEKYFEQAKSLLLNMGKNVVHCGPVGTGQAAKVCNNMLLGITMIGTAETMNLGIRLGLDAKLLAKILNMSSGRCWSSELYNPCPGVIENIPSSNNYEGGFGVTLMTKDLGLAQTAATATKAAIPLGSLAHQLYRIMSGTPLACKDFASVYEFLQEMDAKQ</sequence>
<dbReference type="FunFam" id="1.10.1040.10:FF:000006">
    <property type="entry name" value="3-hydroxyisobutyrate dehydrogenase"/>
    <property type="match status" value="1"/>
</dbReference>
<dbReference type="Proteomes" id="UP001208570">
    <property type="component" value="Unassembled WGS sequence"/>
</dbReference>
<dbReference type="GO" id="GO:0051287">
    <property type="term" value="F:NAD binding"/>
    <property type="evidence" value="ECO:0007669"/>
    <property type="project" value="InterPro"/>
</dbReference>
<dbReference type="GO" id="GO:0006574">
    <property type="term" value="P:L-valine catabolic process"/>
    <property type="evidence" value="ECO:0007669"/>
    <property type="project" value="TreeGrafter"/>
</dbReference>
<comment type="subcellular location">
    <subcellularLocation>
        <location evidence="1">Mitochondrion</location>
    </subcellularLocation>
</comment>
<dbReference type="GO" id="GO:0050661">
    <property type="term" value="F:NADP binding"/>
    <property type="evidence" value="ECO:0007669"/>
    <property type="project" value="InterPro"/>
</dbReference>
<dbReference type="InterPro" id="IPR006115">
    <property type="entry name" value="6PGDH_NADP-bd"/>
</dbReference>
<evidence type="ECO:0000256" key="3">
    <source>
        <dbReference type="ARBA" id="ARBA00006013"/>
    </source>
</evidence>
<dbReference type="AlphaFoldDB" id="A0AAD9IYU8"/>
<keyword evidence="4 10" id="KW-0101">Branched-chain amino acid catabolism</keyword>
<dbReference type="GO" id="GO:0005739">
    <property type="term" value="C:mitochondrion"/>
    <property type="evidence" value="ECO:0007669"/>
    <property type="project" value="UniProtKB-SubCell"/>
</dbReference>
<gene>
    <name evidence="13" type="ORF">LSH36_935g00064</name>
</gene>
<comment type="caution">
    <text evidence="13">The sequence shown here is derived from an EMBL/GenBank/DDBJ whole genome shotgun (WGS) entry which is preliminary data.</text>
</comment>
<dbReference type="NCBIfam" id="TIGR01692">
    <property type="entry name" value="HIBADH"/>
    <property type="match status" value="1"/>
</dbReference>
<dbReference type="EMBL" id="JAODUP010000935">
    <property type="protein sequence ID" value="KAK2142595.1"/>
    <property type="molecule type" value="Genomic_DNA"/>
</dbReference>
<dbReference type="InterPro" id="IPR008927">
    <property type="entry name" value="6-PGluconate_DH-like_C_sf"/>
</dbReference>
<dbReference type="PANTHER" id="PTHR22981:SF7">
    <property type="entry name" value="3-HYDROXYISOBUTYRATE DEHYDROGENASE, MITOCHONDRIAL"/>
    <property type="match status" value="1"/>
</dbReference>
<evidence type="ECO:0000256" key="6">
    <source>
        <dbReference type="ARBA" id="ARBA00023002"/>
    </source>
</evidence>
<evidence type="ECO:0000313" key="14">
    <source>
        <dbReference type="Proteomes" id="UP001208570"/>
    </source>
</evidence>
<dbReference type="Gene3D" id="1.10.1040.10">
    <property type="entry name" value="N-(1-d-carboxylethyl)-l-norvaline Dehydrogenase, domain 2"/>
    <property type="match status" value="1"/>
</dbReference>
<keyword evidence="14" id="KW-1185">Reference proteome</keyword>
<proteinExistence type="inferred from homology"/>
<keyword evidence="8" id="KW-0496">Mitochondrion</keyword>
<dbReference type="PROSITE" id="PS00895">
    <property type="entry name" value="3_HYDROXYISOBUT_DH"/>
    <property type="match status" value="1"/>
</dbReference>
<dbReference type="FunFam" id="3.40.50.720:FF:000119">
    <property type="entry name" value="3-hydroxyisobutyrate dehydrogenase"/>
    <property type="match status" value="1"/>
</dbReference>
<keyword evidence="5" id="KW-0809">Transit peptide</keyword>
<dbReference type="InterPro" id="IPR036291">
    <property type="entry name" value="NAD(P)-bd_dom_sf"/>
</dbReference>
<evidence type="ECO:0000259" key="11">
    <source>
        <dbReference type="Pfam" id="PF03446"/>
    </source>
</evidence>
<dbReference type="GO" id="GO:0008442">
    <property type="term" value="F:3-hydroxyisobutyrate dehydrogenase activity"/>
    <property type="evidence" value="ECO:0007669"/>
    <property type="project" value="UniProtKB-EC"/>
</dbReference>
<evidence type="ECO:0000256" key="8">
    <source>
        <dbReference type="ARBA" id="ARBA00023128"/>
    </source>
</evidence>
<evidence type="ECO:0000256" key="10">
    <source>
        <dbReference type="RuleBase" id="RU910714"/>
    </source>
</evidence>
<feature type="domain" description="3-hydroxyisobutyrate dehydrogenase-like NAD-binding" evidence="12">
    <location>
        <begin position="215"/>
        <end position="341"/>
    </location>
</feature>
<comment type="catalytic activity">
    <reaction evidence="9 10">
        <text>3-hydroxy-2-methylpropanoate + NAD(+) = 2-methyl-3-oxopropanoate + NADH + H(+)</text>
        <dbReference type="Rhea" id="RHEA:17681"/>
        <dbReference type="ChEBI" id="CHEBI:11805"/>
        <dbReference type="ChEBI" id="CHEBI:15378"/>
        <dbReference type="ChEBI" id="CHEBI:57540"/>
        <dbReference type="ChEBI" id="CHEBI:57700"/>
        <dbReference type="ChEBI" id="CHEBI:57945"/>
        <dbReference type="EC" id="1.1.1.31"/>
    </reaction>
</comment>
<evidence type="ECO:0000313" key="13">
    <source>
        <dbReference type="EMBL" id="KAK2142595.1"/>
    </source>
</evidence>
<dbReference type="InterPro" id="IPR011548">
    <property type="entry name" value="HIBADH"/>
</dbReference>
<protein>
    <recommendedName>
        <fullName evidence="10">3-hydroxyisobutyrate dehydrogenase</fullName>
        <shortName evidence="10">HIBADH</shortName>
        <ecNumber evidence="10">1.1.1.31</ecNumber>
    </recommendedName>
</protein>
<dbReference type="PANTHER" id="PTHR22981">
    <property type="entry name" value="3-HYDROXYISOBUTYRATE DEHYDROGENASE-RELATED"/>
    <property type="match status" value="1"/>
</dbReference>
<evidence type="ECO:0000256" key="7">
    <source>
        <dbReference type="ARBA" id="ARBA00023027"/>
    </source>
</evidence>
<accession>A0AAD9IYU8</accession>
<dbReference type="SUPFAM" id="SSF51735">
    <property type="entry name" value="NAD(P)-binding Rossmann-fold domains"/>
    <property type="match status" value="1"/>
</dbReference>
<reference evidence="13" key="1">
    <citation type="journal article" date="2023" name="Mol. Biol. Evol.">
        <title>Third-Generation Sequencing Reveals the Adaptive Role of the Epigenome in Three Deep-Sea Polychaetes.</title>
        <authorList>
            <person name="Perez M."/>
            <person name="Aroh O."/>
            <person name="Sun Y."/>
            <person name="Lan Y."/>
            <person name="Juniper S.K."/>
            <person name="Young C.R."/>
            <person name="Angers B."/>
            <person name="Qian P.Y."/>
        </authorList>
    </citation>
    <scope>NUCLEOTIDE SEQUENCE</scope>
    <source>
        <strain evidence="13">P08H-3</strain>
    </source>
</reference>
<organism evidence="13 14">
    <name type="scientific">Paralvinella palmiformis</name>
    <dbReference type="NCBI Taxonomy" id="53620"/>
    <lineage>
        <taxon>Eukaryota</taxon>
        <taxon>Metazoa</taxon>
        <taxon>Spiralia</taxon>
        <taxon>Lophotrochozoa</taxon>
        <taxon>Annelida</taxon>
        <taxon>Polychaeta</taxon>
        <taxon>Sedentaria</taxon>
        <taxon>Canalipalpata</taxon>
        <taxon>Terebellida</taxon>
        <taxon>Terebelliformia</taxon>
        <taxon>Alvinellidae</taxon>
        <taxon>Paralvinella</taxon>
    </lineage>
</organism>
<evidence type="ECO:0000256" key="5">
    <source>
        <dbReference type="ARBA" id="ARBA00022946"/>
    </source>
</evidence>
<evidence type="ECO:0000256" key="1">
    <source>
        <dbReference type="ARBA" id="ARBA00004173"/>
    </source>
</evidence>
<dbReference type="InterPro" id="IPR013328">
    <property type="entry name" value="6PGD_dom2"/>
</dbReference>
<dbReference type="SUPFAM" id="SSF48179">
    <property type="entry name" value="6-phosphogluconate dehydrogenase C-terminal domain-like"/>
    <property type="match status" value="1"/>
</dbReference>
<name>A0AAD9IYU8_9ANNE</name>
<comment type="pathway">
    <text evidence="2 10">Amino-acid degradation; L-valine degradation.</text>
</comment>
<comment type="similarity">
    <text evidence="3">Belongs to the HIBADH-related family. 3-hydroxyisobutyrate dehydrogenase subfamily.</text>
</comment>
<dbReference type="InterPro" id="IPR002204">
    <property type="entry name" value="3-OH-isobutyrate_DH-rel_CS"/>
</dbReference>
<dbReference type="Gene3D" id="3.40.50.720">
    <property type="entry name" value="NAD(P)-binding Rossmann-like Domain"/>
    <property type="match status" value="1"/>
</dbReference>
<dbReference type="EC" id="1.1.1.31" evidence="10"/>
<evidence type="ECO:0000256" key="2">
    <source>
        <dbReference type="ARBA" id="ARBA00005109"/>
    </source>
</evidence>
<keyword evidence="7 10" id="KW-0520">NAD</keyword>
<evidence type="ECO:0000256" key="9">
    <source>
        <dbReference type="ARBA" id="ARBA00049197"/>
    </source>
</evidence>